<evidence type="ECO:0000256" key="2">
    <source>
        <dbReference type="ARBA" id="ARBA00006972"/>
    </source>
</evidence>
<dbReference type="GO" id="GO:0000139">
    <property type="term" value="C:Golgi membrane"/>
    <property type="evidence" value="ECO:0007669"/>
    <property type="project" value="UniProtKB-SubCell"/>
</dbReference>
<dbReference type="PANTHER" id="PTHR11043">
    <property type="entry name" value="ZETA-COAT PROTEIN"/>
    <property type="match status" value="1"/>
</dbReference>
<evidence type="ECO:0000256" key="12">
    <source>
        <dbReference type="RuleBase" id="RU366053"/>
    </source>
</evidence>
<sequence length="190" mass="21820">MMSSLSLYTVQAVLILDQQGERIYAKYYQPPHRTDDGHQLLFNSVKKQKEFEKQLYRKTHKQDSEILIFEDRLVLYKEYIDITIYLVASLEENEIVLQQGFSAIRGALDLILNSGLDKKNIQENYDMVLLAIDETIDNGVILETDSNTIASRVSKPPTNEPQMALDLDKGFLGAWGFAKSKFQERLQQGL</sequence>
<comment type="function">
    <text evidence="11">The coatomer is a cytosolic protein complex that binds to dilysine motifs and reversibly associates with Golgi non-clathrin-coated vesicles, which further mediate biosynthetic protein transport from the ER, via the Golgi up to the trans Golgi network. Coatomer complex is required for budding from Golgi membranes, and is essential for the retrograde Golgi-to-ER transport of dilysine-tagged proteins. The zeta subunit may be involved in regulating the coat assembly and, hence, the rate of biosynthetic protein transport due to its association-dissociation properties with the coatomer complex.</text>
</comment>
<evidence type="ECO:0000256" key="11">
    <source>
        <dbReference type="ARBA" id="ARBA00045555"/>
    </source>
</evidence>
<dbReference type="InterPro" id="IPR039652">
    <property type="entry name" value="Coatomer_zeta"/>
</dbReference>
<dbReference type="InterPro" id="IPR022775">
    <property type="entry name" value="AP_mu_sigma_su"/>
</dbReference>
<dbReference type="CDD" id="cd14829">
    <property type="entry name" value="Zeta-COP"/>
    <property type="match status" value="1"/>
</dbReference>
<feature type="domain" description="AP complex mu/sigma subunit" evidence="13">
    <location>
        <begin position="9"/>
        <end position="154"/>
    </location>
</feature>
<evidence type="ECO:0000313" key="14">
    <source>
        <dbReference type="RefSeq" id="XP_033769750.1"/>
    </source>
</evidence>
<dbReference type="RefSeq" id="XP_033769750.1">
    <property type="nucleotide sequence ID" value="XM_033913859.1"/>
</dbReference>
<evidence type="ECO:0000256" key="10">
    <source>
        <dbReference type="ARBA" id="ARBA00023329"/>
    </source>
</evidence>
<keyword evidence="4 12" id="KW-0813">Transport</keyword>
<keyword evidence="8 12" id="KW-0333">Golgi apparatus</keyword>
<evidence type="ECO:0000256" key="1">
    <source>
        <dbReference type="ARBA" id="ARBA00004255"/>
    </source>
</evidence>
<comment type="similarity">
    <text evidence="2 12">Belongs to the adaptor complexes small subunit family.</text>
</comment>
<evidence type="ECO:0000256" key="9">
    <source>
        <dbReference type="ARBA" id="ARBA00023136"/>
    </source>
</evidence>
<evidence type="ECO:0000256" key="3">
    <source>
        <dbReference type="ARBA" id="ARBA00011775"/>
    </source>
</evidence>
<dbReference type="KEGG" id="spao:SPAR_P02530"/>
<dbReference type="VEuPathDB" id="FungiDB:SPAR_P02530"/>
<accession>A0A8B8V157</accession>
<comment type="subcellular location">
    <subcellularLocation>
        <location evidence="12">Cytoplasm</location>
    </subcellularLocation>
    <subcellularLocation>
        <location evidence="1 12">Golgi apparatus membrane</location>
        <topology evidence="1 12">Peripheral membrane protein</topology>
        <orientation evidence="1 12">Cytoplasmic side</orientation>
    </subcellularLocation>
    <subcellularLocation>
        <location evidence="12">Cytoplasmic vesicle</location>
        <location evidence="12">COPI-coated vesicle membrane</location>
        <topology evidence="12">Peripheral membrane protein</topology>
        <orientation evidence="12">Cytoplasmic side</orientation>
    </subcellularLocation>
</comment>
<evidence type="ECO:0000256" key="5">
    <source>
        <dbReference type="ARBA" id="ARBA00022490"/>
    </source>
</evidence>
<protein>
    <recommendedName>
        <fullName evidence="12">Coatomer subunit zeta</fullName>
    </recommendedName>
</protein>
<dbReference type="InterPro" id="IPR011012">
    <property type="entry name" value="Longin-like_dom_sf"/>
</dbReference>
<dbReference type="Pfam" id="PF01217">
    <property type="entry name" value="Clat_adaptor_s"/>
    <property type="match status" value="1"/>
</dbReference>
<gene>
    <name evidence="14" type="primary">RET3</name>
    <name evidence="14" type="ORF">SPAR_P02530</name>
</gene>
<dbReference type="Gene3D" id="3.30.450.60">
    <property type="match status" value="1"/>
</dbReference>
<dbReference type="OrthoDB" id="10249988at2759"/>
<dbReference type="GO" id="GO:0006886">
    <property type="term" value="P:intracellular protein transport"/>
    <property type="evidence" value="ECO:0007669"/>
    <property type="project" value="TreeGrafter"/>
</dbReference>
<keyword evidence="9 12" id="KW-0472">Membrane</keyword>
<reference evidence="14" key="3">
    <citation type="submission" date="2025-07" db="EMBL/GenBank/DDBJ databases">
        <authorList>
            <consortium name="NCBI Genome Project"/>
        </authorList>
    </citation>
    <scope>NUCLEOTIDE SEQUENCE</scope>
    <source>
        <strain evidence="14">CBS432</strain>
    </source>
</reference>
<keyword evidence="7 12" id="KW-0653">Protein transport</keyword>
<dbReference type="GO" id="GO:0030126">
    <property type="term" value="C:COPI vesicle coat"/>
    <property type="evidence" value="ECO:0007669"/>
    <property type="project" value="UniProtKB-UniRule"/>
</dbReference>
<organism evidence="14">
    <name type="scientific">Saccharomyces paradoxus</name>
    <name type="common">Yeast</name>
    <name type="synonym">Saccharomyces douglasii</name>
    <dbReference type="NCBI Taxonomy" id="27291"/>
    <lineage>
        <taxon>Eukaryota</taxon>
        <taxon>Fungi</taxon>
        <taxon>Dikarya</taxon>
        <taxon>Ascomycota</taxon>
        <taxon>Saccharomycotina</taxon>
        <taxon>Saccharomycetes</taxon>
        <taxon>Saccharomycetales</taxon>
        <taxon>Saccharomycetaceae</taxon>
        <taxon>Saccharomyces</taxon>
    </lineage>
</organism>
<dbReference type="GO" id="GO:0006891">
    <property type="term" value="P:intra-Golgi vesicle-mediated transport"/>
    <property type="evidence" value="ECO:0007669"/>
    <property type="project" value="TreeGrafter"/>
</dbReference>
<evidence type="ECO:0000259" key="13">
    <source>
        <dbReference type="Pfam" id="PF01217"/>
    </source>
</evidence>
<evidence type="ECO:0000256" key="4">
    <source>
        <dbReference type="ARBA" id="ARBA00022448"/>
    </source>
</evidence>
<keyword evidence="5 12" id="KW-0963">Cytoplasm</keyword>
<evidence type="ECO:0000256" key="6">
    <source>
        <dbReference type="ARBA" id="ARBA00022892"/>
    </source>
</evidence>
<name>A0A8B8V157_SACPA</name>
<evidence type="ECO:0000256" key="8">
    <source>
        <dbReference type="ARBA" id="ARBA00023034"/>
    </source>
</evidence>
<proteinExistence type="inferred from homology"/>
<evidence type="ECO:0000256" key="7">
    <source>
        <dbReference type="ARBA" id="ARBA00022927"/>
    </source>
</evidence>
<dbReference type="PANTHER" id="PTHR11043:SF0">
    <property type="entry name" value="COATOMER SUBUNIT ZETA"/>
    <property type="match status" value="1"/>
</dbReference>
<reference evidence="14" key="1">
    <citation type="journal article" date="2017" name="Nat. Genet.">
        <title>Contrasting evolutionary genome dynamics between domesticated and wild yeasts.</title>
        <authorList>
            <person name="Yue J.X."/>
            <person name="Li J."/>
            <person name="Aigrain L."/>
            <person name="Hallin J."/>
            <person name="Persson K."/>
            <person name="Oliver K."/>
            <person name="Bergstrom A."/>
            <person name="Coupland P."/>
            <person name="Warringer J."/>
            <person name="Lagomarsino M.C."/>
            <person name="Fischer G."/>
            <person name="Durbin R."/>
            <person name="Liti G."/>
        </authorList>
    </citation>
    <scope>NUCLEOTIDE SEQUENCE</scope>
    <source>
        <strain evidence="14">CBS432</strain>
    </source>
</reference>
<dbReference type="FunFam" id="3.30.450.60:FF:000013">
    <property type="entry name" value="Coatomer subunit zeta"/>
    <property type="match status" value="1"/>
</dbReference>
<keyword evidence="6 12" id="KW-0931">ER-Golgi transport</keyword>
<reference evidence="14" key="4">
    <citation type="submission" date="2025-08" db="UniProtKB">
        <authorList>
            <consortium name="RefSeq"/>
        </authorList>
    </citation>
    <scope>IDENTIFICATION</scope>
    <source>
        <strain evidence="14">CBS432</strain>
    </source>
</reference>
<comment type="subunit">
    <text evidence="3 12">Oligomeric complex that consists of at least the alpha, beta, beta', gamma, delta, epsilon and zeta subunits.</text>
</comment>
<dbReference type="AlphaFoldDB" id="A0A8B8V157"/>
<keyword evidence="10 12" id="KW-0968">Cytoplasmic vesicle</keyword>
<dbReference type="GO" id="GO:0006890">
    <property type="term" value="P:retrograde vesicle-mediated transport, Golgi to endoplasmic reticulum"/>
    <property type="evidence" value="ECO:0007669"/>
    <property type="project" value="UniProtKB-UniRule"/>
</dbReference>
<dbReference type="SUPFAM" id="SSF64356">
    <property type="entry name" value="SNARE-like"/>
    <property type="match status" value="1"/>
</dbReference>
<dbReference type="GeneID" id="54634195"/>
<reference evidence="14" key="2">
    <citation type="submission" date="2020-01" db="EMBL/GenBank/DDBJ databases">
        <title>Population-level Yeast Reference Genomes.</title>
        <authorList>
            <person name="Yue J.-X."/>
        </authorList>
    </citation>
    <scope>NUCLEOTIDE SEQUENCE</scope>
    <source>
        <strain evidence="14">CBS432</strain>
    </source>
</reference>